<dbReference type="SUPFAM" id="SSF56059">
    <property type="entry name" value="Glutathione synthetase ATP-binding domain-like"/>
    <property type="match status" value="1"/>
</dbReference>
<dbReference type="InterPro" id="IPR036523">
    <property type="entry name" value="SurE-like_sf"/>
</dbReference>
<dbReference type="Pfam" id="PF01975">
    <property type="entry name" value="SurE"/>
    <property type="match status" value="1"/>
</dbReference>
<evidence type="ECO:0000313" key="3">
    <source>
        <dbReference type="Proteomes" id="UP000196158"/>
    </source>
</evidence>
<keyword evidence="3" id="KW-1185">Reference proteome</keyword>
<protein>
    <submittedName>
        <fullName evidence="2">Similar to Saccharomyces cerevisiae YBR094W PBY1 Putative tubulin tyrosine ligase associated with P-bodies</fullName>
    </submittedName>
</protein>
<keyword evidence="2" id="KW-0436">Ligase</keyword>
<dbReference type="NCBIfam" id="TIGR00087">
    <property type="entry name" value="surE"/>
    <property type="match status" value="1"/>
</dbReference>
<accession>A0A1X7R847</accession>
<feature type="domain" description="Survival protein SurE-like phosphatase/nucleotidase" evidence="1">
    <location>
        <begin position="3"/>
        <end position="238"/>
    </location>
</feature>
<dbReference type="InterPro" id="IPR002828">
    <property type="entry name" value="SurE-like_Pase/nucleotidase"/>
</dbReference>
<dbReference type="EMBL" id="FXLY01000009">
    <property type="protein sequence ID" value="SMN21853.1"/>
    <property type="molecule type" value="Genomic_DNA"/>
</dbReference>
<evidence type="ECO:0000259" key="1">
    <source>
        <dbReference type="Pfam" id="PF01975"/>
    </source>
</evidence>
<dbReference type="GO" id="GO:0016874">
    <property type="term" value="F:ligase activity"/>
    <property type="evidence" value="ECO:0007669"/>
    <property type="project" value="UniProtKB-KW"/>
</dbReference>
<dbReference type="Gene3D" id="3.30.470.20">
    <property type="entry name" value="ATP-grasp fold, B domain"/>
    <property type="match status" value="1"/>
</dbReference>
<dbReference type="GO" id="GO:0016787">
    <property type="term" value="F:hydrolase activity"/>
    <property type="evidence" value="ECO:0007669"/>
    <property type="project" value="InterPro"/>
</dbReference>
<dbReference type="PANTHER" id="PTHR47551:SF1">
    <property type="entry name" value="TUBULIN--TYROSINE LIGASE PBY1-RELATED"/>
    <property type="match status" value="1"/>
</dbReference>
<reference evidence="2 3" key="1">
    <citation type="submission" date="2017-04" db="EMBL/GenBank/DDBJ databases">
        <authorList>
            <person name="Afonso C.L."/>
            <person name="Miller P.J."/>
            <person name="Scott M.A."/>
            <person name="Spackman E."/>
            <person name="Goraichik I."/>
            <person name="Dimitrov K.M."/>
            <person name="Suarez D.L."/>
            <person name="Swayne D.E."/>
        </authorList>
    </citation>
    <scope>NUCLEOTIDE SEQUENCE [LARGE SCALE GENOMIC DNA]</scope>
</reference>
<dbReference type="STRING" id="1789683.A0A1X7R847"/>
<name>A0A1X7R847_9SACH</name>
<evidence type="ECO:0000313" key="2">
    <source>
        <dbReference type="EMBL" id="SMN21853.1"/>
    </source>
</evidence>
<gene>
    <name evidence="2" type="ORF">KASA_0J01815G</name>
</gene>
<dbReference type="Proteomes" id="UP000196158">
    <property type="component" value="Unassembled WGS sequence"/>
</dbReference>
<dbReference type="InterPro" id="IPR004344">
    <property type="entry name" value="TTL/TTLL_fam"/>
</dbReference>
<proteinExistence type="predicted"/>
<dbReference type="PROSITE" id="PS51221">
    <property type="entry name" value="TTL"/>
    <property type="match status" value="1"/>
</dbReference>
<dbReference type="Pfam" id="PF03133">
    <property type="entry name" value="TTL"/>
    <property type="match status" value="1"/>
</dbReference>
<dbReference type="SUPFAM" id="SSF64167">
    <property type="entry name" value="SurE-like"/>
    <property type="match status" value="1"/>
</dbReference>
<dbReference type="InterPro" id="IPR027746">
    <property type="entry name" value="TTL"/>
</dbReference>
<dbReference type="AlphaFoldDB" id="A0A1X7R847"/>
<sequence length="748" mass="86326">MRILITNDDGPLNDECSPYIRPFIQHIKRAHPHWKITVCVPHIQRSWNGKAHLAGKDLCATFIYSDIDKNDNSFWGPFNKPQKLQSIDSKLPYIINPEIPSDAIEWILIDGTPASCANIALHLLKDTKFDLVISGPNVGRNSSAAYITSSATVGAAMESVITGDTKAIAVSWAYYENRKIVPSKLMKMASMRTTQIISHLWENWDNQTDIYSINIPLVDELSNLTKIFYAPIWENRWSAIFNGPHIREPIKGNLIEDGKDTDQISFNWSPDFKNHKNSSHYDGLLKDELIAPGTDMDIIEKRFISVTPLRATFRSMEHLNGELILKSNNNNNNNNNTVVEDDNELNEFVAALTISKDEYIYEPIKNAFKKYLPQYSIQSRLADLSSVKKLIQYGDYEQLDVDNLMLENTKYFANSFIYRKALIRKHYLAHTIHSYIVKNPQSILNKAVLESHTLDLDYAEFLDDSLDENWELRQELESERKWWIVKPSMSDKGQGIRVFRTIDDLQRIFDSFDDEDDDNEAEFMDDNKIIISQLRHFIVQEYLTNPLLLPSMDNKKFHIRCYITCKGDLEVFVYNRMLALFAPIKYNDVTKKTDFDPTDLKTLQSHLTNTCLQSKNETKELSVMEFDNLIDISNDNKSKIIKQIHEITHDVFLAAVTVNRMNFQPLPNAFETYGVDFLVDSNYEVKLLEINAYPDFKQTGDELKSLIDELFLNVTKSVIRPLLDSTQSEDCDSETFTKVLDHKSNEWN</sequence>
<dbReference type="PANTHER" id="PTHR47551">
    <property type="entry name" value="TUBULIN--TYROSINE LIGASE PBY1-RELATED"/>
    <property type="match status" value="1"/>
</dbReference>
<dbReference type="OrthoDB" id="202825at2759"/>
<dbReference type="GO" id="GO:0000932">
    <property type="term" value="C:P-body"/>
    <property type="evidence" value="ECO:0007669"/>
    <property type="project" value="TreeGrafter"/>
</dbReference>
<organism evidence="2 3">
    <name type="scientific">Maudiozyma saulgeensis</name>
    <dbReference type="NCBI Taxonomy" id="1789683"/>
    <lineage>
        <taxon>Eukaryota</taxon>
        <taxon>Fungi</taxon>
        <taxon>Dikarya</taxon>
        <taxon>Ascomycota</taxon>
        <taxon>Saccharomycotina</taxon>
        <taxon>Saccharomycetes</taxon>
        <taxon>Saccharomycetales</taxon>
        <taxon>Saccharomycetaceae</taxon>
        <taxon>Maudiozyma</taxon>
    </lineage>
</organism>
<dbReference type="Gene3D" id="3.40.1210.10">
    <property type="entry name" value="Survival protein SurE-like phosphatase/nucleotidase"/>
    <property type="match status" value="1"/>
</dbReference>